<dbReference type="EMBL" id="JADIMR010000079">
    <property type="protein sequence ID" value="MBO8447128.1"/>
    <property type="molecule type" value="Genomic_DNA"/>
</dbReference>
<feature type="transmembrane region" description="Helical" evidence="6">
    <location>
        <begin position="130"/>
        <end position="152"/>
    </location>
</feature>
<keyword evidence="2 6" id="KW-0812">Transmembrane</keyword>
<feature type="transmembrane region" description="Helical" evidence="6">
    <location>
        <begin position="68"/>
        <end position="84"/>
    </location>
</feature>
<sequence length="225" mass="25649">MITWNDFGLFAVPAISLWFASAITAWAGKKHTAPVLLDIAGICIYAAFIIGLWAGLQRPPLRTMGETRLWYAFFISICGLATFLRWRYKWILFFSALLATVFTIINIAKPEIHDQTLMPALQSPWFIPHVTVYMFSYSVMGCAFILAVAGIIRRDAGFLPTVDNLVYAGMSFLTFGMLSGALWAKEAWGDYWSWDPKETWAVITWGIYLIYIHFRIYGKQNSRFA</sequence>
<dbReference type="GO" id="GO:0017004">
    <property type="term" value="P:cytochrome complex assembly"/>
    <property type="evidence" value="ECO:0007669"/>
    <property type="project" value="UniProtKB-KW"/>
</dbReference>
<dbReference type="PANTHER" id="PTHR30071">
    <property type="entry name" value="HEME EXPORTER PROTEIN C"/>
    <property type="match status" value="1"/>
</dbReference>
<proteinExistence type="predicted"/>
<feature type="transmembrane region" description="Helical" evidence="6">
    <location>
        <begin position="164"/>
        <end position="184"/>
    </location>
</feature>
<dbReference type="Pfam" id="PF01578">
    <property type="entry name" value="Cytochrom_C_asm"/>
    <property type="match status" value="1"/>
</dbReference>
<evidence type="ECO:0000256" key="1">
    <source>
        <dbReference type="ARBA" id="ARBA00004141"/>
    </source>
</evidence>
<feature type="transmembrane region" description="Helical" evidence="6">
    <location>
        <begin position="6"/>
        <end position="28"/>
    </location>
</feature>
<keyword evidence="5 6" id="KW-0472">Membrane</keyword>
<reference evidence="8" key="2">
    <citation type="journal article" date="2021" name="PeerJ">
        <title>Extensive microbial diversity within the chicken gut microbiome revealed by metagenomics and culture.</title>
        <authorList>
            <person name="Gilroy R."/>
            <person name="Ravi A."/>
            <person name="Getino M."/>
            <person name="Pursley I."/>
            <person name="Horton D.L."/>
            <person name="Alikhan N.F."/>
            <person name="Baker D."/>
            <person name="Gharbi K."/>
            <person name="Hall N."/>
            <person name="Watson M."/>
            <person name="Adriaenssens E.M."/>
            <person name="Foster-Nyarko E."/>
            <person name="Jarju S."/>
            <person name="Secka A."/>
            <person name="Antonio M."/>
            <person name="Oren A."/>
            <person name="Chaudhuri R.R."/>
            <person name="La Ragione R."/>
            <person name="Hildebrand F."/>
            <person name="Pallen M.J."/>
        </authorList>
    </citation>
    <scope>NUCLEOTIDE SEQUENCE</scope>
    <source>
        <strain evidence="8">D3-1215</strain>
    </source>
</reference>
<evidence type="ECO:0000256" key="3">
    <source>
        <dbReference type="ARBA" id="ARBA00022748"/>
    </source>
</evidence>
<dbReference type="Proteomes" id="UP000823637">
    <property type="component" value="Unassembled WGS sequence"/>
</dbReference>
<name>A0A9D9EHM2_9BACT</name>
<accession>A0A9D9EHM2</accession>
<keyword evidence="3" id="KW-0201">Cytochrome c-type biogenesis</keyword>
<dbReference type="InterPro" id="IPR002541">
    <property type="entry name" value="Cyt_c_assembly"/>
</dbReference>
<evidence type="ECO:0000259" key="7">
    <source>
        <dbReference type="Pfam" id="PF01578"/>
    </source>
</evidence>
<dbReference type="InterPro" id="IPR045062">
    <property type="entry name" value="Cyt_c_biogenesis_CcsA/CcmC"/>
</dbReference>
<gene>
    <name evidence="8" type="primary">ccsA</name>
    <name evidence="8" type="ORF">IAC32_05230</name>
</gene>
<feature type="transmembrane region" description="Helical" evidence="6">
    <location>
        <begin position="91"/>
        <end position="110"/>
    </location>
</feature>
<feature type="non-terminal residue" evidence="8">
    <location>
        <position position="225"/>
    </location>
</feature>
<keyword evidence="4 6" id="KW-1133">Transmembrane helix</keyword>
<evidence type="ECO:0000313" key="9">
    <source>
        <dbReference type="Proteomes" id="UP000823637"/>
    </source>
</evidence>
<evidence type="ECO:0000256" key="2">
    <source>
        <dbReference type="ARBA" id="ARBA00022692"/>
    </source>
</evidence>
<feature type="transmembrane region" description="Helical" evidence="6">
    <location>
        <begin position="35"/>
        <end position="56"/>
    </location>
</feature>
<dbReference type="PANTHER" id="PTHR30071:SF1">
    <property type="entry name" value="CYTOCHROME B_B6 PROTEIN-RELATED"/>
    <property type="match status" value="1"/>
</dbReference>
<feature type="transmembrane region" description="Helical" evidence="6">
    <location>
        <begin position="199"/>
        <end position="217"/>
    </location>
</feature>
<dbReference type="GO" id="GO:0005886">
    <property type="term" value="C:plasma membrane"/>
    <property type="evidence" value="ECO:0007669"/>
    <property type="project" value="TreeGrafter"/>
</dbReference>
<reference evidence="8" key="1">
    <citation type="submission" date="2020-10" db="EMBL/GenBank/DDBJ databases">
        <authorList>
            <person name="Gilroy R."/>
        </authorList>
    </citation>
    <scope>NUCLEOTIDE SEQUENCE</scope>
    <source>
        <strain evidence="8">D3-1215</strain>
    </source>
</reference>
<evidence type="ECO:0000256" key="5">
    <source>
        <dbReference type="ARBA" id="ARBA00023136"/>
    </source>
</evidence>
<dbReference type="AlphaFoldDB" id="A0A9D9EHM2"/>
<protein>
    <submittedName>
        <fullName evidence="8">Cytochrome c biogenesis protein CcsA</fullName>
    </submittedName>
</protein>
<evidence type="ECO:0000256" key="6">
    <source>
        <dbReference type="SAM" id="Phobius"/>
    </source>
</evidence>
<comment type="subcellular location">
    <subcellularLocation>
        <location evidence="1">Membrane</location>
        <topology evidence="1">Multi-pass membrane protein</topology>
    </subcellularLocation>
</comment>
<evidence type="ECO:0000256" key="4">
    <source>
        <dbReference type="ARBA" id="ARBA00022989"/>
    </source>
</evidence>
<feature type="domain" description="Cytochrome c assembly protein" evidence="7">
    <location>
        <begin position="84"/>
        <end position="220"/>
    </location>
</feature>
<comment type="caution">
    <text evidence="8">The sequence shown here is derived from an EMBL/GenBank/DDBJ whole genome shotgun (WGS) entry which is preliminary data.</text>
</comment>
<evidence type="ECO:0000313" key="8">
    <source>
        <dbReference type="EMBL" id="MBO8447128.1"/>
    </source>
</evidence>
<dbReference type="GO" id="GO:0020037">
    <property type="term" value="F:heme binding"/>
    <property type="evidence" value="ECO:0007669"/>
    <property type="project" value="InterPro"/>
</dbReference>
<organism evidence="8 9">
    <name type="scientific">Candidatus Enterocola intestinipullorum</name>
    <dbReference type="NCBI Taxonomy" id="2840783"/>
    <lineage>
        <taxon>Bacteria</taxon>
        <taxon>Pseudomonadati</taxon>
        <taxon>Bacteroidota</taxon>
        <taxon>Bacteroidia</taxon>
        <taxon>Bacteroidales</taxon>
        <taxon>Candidatus Enterocola</taxon>
    </lineage>
</organism>